<sequence>MPPTHPNMSLTPTLVTTVAIICLGSLQFGYHMAELNSPEQILSCQRSEPVPGLPYKDTWFGSHGYARCLDMSTEQVGMATSIFSIGGLLGSIYVGSLADKVGRWRVSVGQTLIYLLGSLVAGLANTYYQLLAGRLLSGIAAGSALVITAIYINEIAPTSAKGLLGSMNQVSINVGILLTQSLALIWCNNNQWRLLLLMGCVVAGVNCLLILAYIPESPVWLEANNRGPEAMTVLHRIRGGDYESIRTEVSSWRSQDDNLLGGASNQKTVGIRDYLRLPQYRNSRVVATGILVLQQFDGINSIIFYGVGVLTSIFSNAIAINCVIALVNVIVTFGAAQWVDKLGRKPLLLLSVSMLGVASAIMAFGIMWSSAILSVVGMFTYIAFFAVGLGPIPFLLVGEVTQPQAKATAQSWGTSMNWVATFIVGYSFPLLMKAMGGAVYFIFVGMCAFSYWFIKTKVPETKGKKSYEEVWGIQ</sequence>
<reference evidence="10 11" key="1">
    <citation type="submission" date="2019-07" db="EMBL/GenBank/DDBJ databases">
        <title>Genome assembly of two rare yeast pathogens: Diutina rugosa and Trichomonascus ciferrii.</title>
        <authorList>
            <person name="Mixao V."/>
            <person name="Saus E."/>
            <person name="Hansen A."/>
            <person name="Lass-Flor C."/>
            <person name="Gabaldon T."/>
        </authorList>
    </citation>
    <scope>NUCLEOTIDE SEQUENCE [LARGE SCALE GENOMIC DNA]</scope>
    <source>
        <strain evidence="10 11">CBS 613</strain>
    </source>
</reference>
<dbReference type="InterPro" id="IPR036259">
    <property type="entry name" value="MFS_trans_sf"/>
</dbReference>
<feature type="transmembrane region" description="Helical" evidence="8">
    <location>
        <begin position="372"/>
        <end position="397"/>
    </location>
</feature>
<evidence type="ECO:0000313" key="11">
    <source>
        <dbReference type="Proteomes" id="UP000449547"/>
    </source>
</evidence>
<proteinExistence type="inferred from homology"/>
<dbReference type="PRINTS" id="PR00171">
    <property type="entry name" value="SUGRTRNSPORT"/>
</dbReference>
<dbReference type="InterPro" id="IPR020846">
    <property type="entry name" value="MFS_dom"/>
</dbReference>
<feature type="transmembrane region" description="Helical" evidence="8">
    <location>
        <begin position="108"/>
        <end position="128"/>
    </location>
</feature>
<keyword evidence="5 8" id="KW-1133">Transmembrane helix</keyword>
<comment type="caution">
    <text evidence="10">The sequence shown here is derived from an EMBL/GenBank/DDBJ whole genome shotgun (WGS) entry which is preliminary data.</text>
</comment>
<dbReference type="RefSeq" id="XP_034015118.1">
    <property type="nucleotide sequence ID" value="XM_034155712.1"/>
</dbReference>
<evidence type="ECO:0000256" key="8">
    <source>
        <dbReference type="SAM" id="Phobius"/>
    </source>
</evidence>
<gene>
    <name evidence="10" type="ORF">DIURU_000003</name>
</gene>
<evidence type="ECO:0000256" key="7">
    <source>
        <dbReference type="RuleBase" id="RU003346"/>
    </source>
</evidence>
<feature type="transmembrane region" description="Helical" evidence="8">
    <location>
        <begin position="409"/>
        <end position="428"/>
    </location>
</feature>
<name>A0A642UZS4_DIURU</name>
<dbReference type="GeneID" id="54778656"/>
<dbReference type="PROSITE" id="PS00216">
    <property type="entry name" value="SUGAR_TRANSPORT_1"/>
    <property type="match status" value="1"/>
</dbReference>
<dbReference type="OrthoDB" id="4540492at2759"/>
<evidence type="ECO:0000259" key="9">
    <source>
        <dbReference type="PROSITE" id="PS50850"/>
    </source>
</evidence>
<dbReference type="InterPro" id="IPR003663">
    <property type="entry name" value="Sugar/inositol_transpt"/>
</dbReference>
<dbReference type="GO" id="GO:0015149">
    <property type="term" value="F:hexose transmembrane transporter activity"/>
    <property type="evidence" value="ECO:0007669"/>
    <property type="project" value="TreeGrafter"/>
</dbReference>
<comment type="subcellular location">
    <subcellularLocation>
        <location evidence="1">Membrane</location>
        <topology evidence="1">Multi-pass membrane protein</topology>
    </subcellularLocation>
</comment>
<dbReference type="NCBIfam" id="TIGR00879">
    <property type="entry name" value="SP"/>
    <property type="match status" value="1"/>
</dbReference>
<dbReference type="PROSITE" id="PS50850">
    <property type="entry name" value="MFS"/>
    <property type="match status" value="1"/>
</dbReference>
<feature type="transmembrane region" description="Helical" evidence="8">
    <location>
        <begin position="135"/>
        <end position="152"/>
    </location>
</feature>
<evidence type="ECO:0000256" key="5">
    <source>
        <dbReference type="ARBA" id="ARBA00022989"/>
    </source>
</evidence>
<feature type="transmembrane region" description="Helical" evidence="8">
    <location>
        <begin position="302"/>
        <end position="335"/>
    </location>
</feature>
<feature type="transmembrane region" description="Helical" evidence="8">
    <location>
        <begin position="164"/>
        <end position="187"/>
    </location>
</feature>
<dbReference type="PANTHER" id="PTHR23503">
    <property type="entry name" value="SOLUTE CARRIER FAMILY 2"/>
    <property type="match status" value="1"/>
</dbReference>
<keyword evidence="6 8" id="KW-0472">Membrane</keyword>
<protein>
    <recommendedName>
        <fullName evidence="9">Major facilitator superfamily (MFS) profile domain-containing protein</fullName>
    </recommendedName>
</protein>
<keyword evidence="3 7" id="KW-0813">Transport</keyword>
<dbReference type="InterPro" id="IPR005828">
    <property type="entry name" value="MFS_sugar_transport-like"/>
</dbReference>
<evidence type="ECO:0000256" key="6">
    <source>
        <dbReference type="ARBA" id="ARBA00023136"/>
    </source>
</evidence>
<dbReference type="VEuPathDB" id="FungiDB:DIURU_000003"/>
<evidence type="ECO:0000256" key="2">
    <source>
        <dbReference type="ARBA" id="ARBA00010992"/>
    </source>
</evidence>
<evidence type="ECO:0000256" key="4">
    <source>
        <dbReference type="ARBA" id="ARBA00022692"/>
    </source>
</evidence>
<dbReference type="PANTHER" id="PTHR23503:SF8">
    <property type="entry name" value="FACILITATED GLUCOSE TRANSPORTER PROTEIN 1"/>
    <property type="match status" value="1"/>
</dbReference>
<dbReference type="GO" id="GO:0016020">
    <property type="term" value="C:membrane"/>
    <property type="evidence" value="ECO:0007669"/>
    <property type="project" value="UniProtKB-SubCell"/>
</dbReference>
<dbReference type="Pfam" id="PF00083">
    <property type="entry name" value="Sugar_tr"/>
    <property type="match status" value="1"/>
</dbReference>
<feature type="transmembrane region" description="Helical" evidence="8">
    <location>
        <begin position="434"/>
        <end position="454"/>
    </location>
</feature>
<feature type="domain" description="Major facilitator superfamily (MFS) profile" evidence="9">
    <location>
        <begin position="17"/>
        <end position="462"/>
    </location>
</feature>
<evidence type="ECO:0000313" key="10">
    <source>
        <dbReference type="EMBL" id="KAA8908690.1"/>
    </source>
</evidence>
<accession>A0A642UZS4</accession>
<organism evidence="10 11">
    <name type="scientific">Diutina rugosa</name>
    <name type="common">Yeast</name>
    <name type="synonym">Candida rugosa</name>
    <dbReference type="NCBI Taxonomy" id="5481"/>
    <lineage>
        <taxon>Eukaryota</taxon>
        <taxon>Fungi</taxon>
        <taxon>Dikarya</taxon>
        <taxon>Ascomycota</taxon>
        <taxon>Saccharomycotina</taxon>
        <taxon>Pichiomycetes</taxon>
        <taxon>Debaryomycetaceae</taxon>
        <taxon>Diutina</taxon>
    </lineage>
</organism>
<dbReference type="Gene3D" id="1.20.1250.20">
    <property type="entry name" value="MFS general substrate transporter like domains"/>
    <property type="match status" value="1"/>
</dbReference>
<evidence type="ECO:0000256" key="3">
    <source>
        <dbReference type="ARBA" id="ARBA00022448"/>
    </source>
</evidence>
<feature type="transmembrane region" description="Helical" evidence="8">
    <location>
        <begin position="76"/>
        <end position="96"/>
    </location>
</feature>
<dbReference type="InterPro" id="IPR045263">
    <property type="entry name" value="GLUT"/>
</dbReference>
<keyword evidence="4 8" id="KW-0812">Transmembrane</keyword>
<dbReference type="InterPro" id="IPR005829">
    <property type="entry name" value="Sugar_transporter_CS"/>
</dbReference>
<feature type="transmembrane region" description="Helical" evidence="8">
    <location>
        <begin position="12"/>
        <end position="30"/>
    </location>
</feature>
<comment type="similarity">
    <text evidence="2 7">Belongs to the major facilitator superfamily. Sugar transporter (TC 2.A.1.1) family.</text>
</comment>
<dbReference type="AlphaFoldDB" id="A0A642UZS4"/>
<dbReference type="Proteomes" id="UP000449547">
    <property type="component" value="Unassembled WGS sequence"/>
</dbReference>
<dbReference type="EMBL" id="SWFT01000004">
    <property type="protein sequence ID" value="KAA8908690.1"/>
    <property type="molecule type" value="Genomic_DNA"/>
</dbReference>
<dbReference type="OMA" id="WAITASF"/>
<feature type="transmembrane region" description="Helical" evidence="8">
    <location>
        <begin position="347"/>
        <end position="366"/>
    </location>
</feature>
<evidence type="ECO:0000256" key="1">
    <source>
        <dbReference type="ARBA" id="ARBA00004141"/>
    </source>
</evidence>
<feature type="transmembrane region" description="Helical" evidence="8">
    <location>
        <begin position="194"/>
        <end position="214"/>
    </location>
</feature>
<dbReference type="PROSITE" id="PS00217">
    <property type="entry name" value="SUGAR_TRANSPORT_2"/>
    <property type="match status" value="1"/>
</dbReference>
<dbReference type="SUPFAM" id="SSF103473">
    <property type="entry name" value="MFS general substrate transporter"/>
    <property type="match status" value="1"/>
</dbReference>
<keyword evidence="11" id="KW-1185">Reference proteome</keyword>